<gene>
    <name evidence="9" type="primary">siaT_24</name>
    <name evidence="9" type="ORF">SDC9_115767</name>
</gene>
<feature type="transmembrane region" description="Helical" evidence="7">
    <location>
        <begin position="6"/>
        <end position="32"/>
    </location>
</feature>
<evidence type="ECO:0000256" key="7">
    <source>
        <dbReference type="SAM" id="Phobius"/>
    </source>
</evidence>
<dbReference type="EMBL" id="VSSQ01022489">
    <property type="protein sequence ID" value="MPM68833.1"/>
    <property type="molecule type" value="Genomic_DNA"/>
</dbReference>
<feature type="domain" description="TRAP C4-dicarboxylate transport system permease DctM subunit" evidence="8">
    <location>
        <begin position="5"/>
        <end position="418"/>
    </location>
</feature>
<dbReference type="PANTHER" id="PTHR33362">
    <property type="entry name" value="SIALIC ACID TRAP TRANSPORTER PERMEASE PROTEIN SIAT-RELATED"/>
    <property type="match status" value="1"/>
</dbReference>
<sequence>MVLLLILFVVLLLIGMPIAFVIGISGMGYFIIERAVPWTVLVQRVVAQTQSFTFLAIPFFIFAGNLMNETGITKNLLSLAKLLTRKMYGGVAQVNVVLSTLMGGVSGSAVADASMQIRILGPEMDKQGYPKGYTAAVTCLSGLVVATIPPSLGLILFGFLGNVSIGKLFIAGIVPGILMAVFLMVTVSLTSRHHHYDKPAEDATFPTFKEIWANLKMSIWALLFPVILIVGIRFGIFTPSEAGAFAVVYSLFCGVFVYHELTLEKFWKALKNAIADLGSIIVIIAFSGIFGYALTFGEVPVLMSSFLLSITTNGTLMMLLMLAFLFFAGMFLDSDVNTLLLTPIFVPVVISLGIDPVHFGICMSTIITLGCMTPPVGTGIYIVCGIEGCSIGDFVKESTPFFVAIFLEILVLVFFPQITLFLPNLIYG</sequence>
<evidence type="ECO:0000256" key="6">
    <source>
        <dbReference type="ARBA" id="ARBA00023136"/>
    </source>
</evidence>
<proteinExistence type="predicted"/>
<feature type="transmembrane region" description="Helical" evidence="7">
    <location>
        <begin position="87"/>
        <end position="111"/>
    </location>
</feature>
<feature type="transmembrane region" description="Helical" evidence="7">
    <location>
        <begin position="44"/>
        <end position="67"/>
    </location>
</feature>
<organism evidence="9">
    <name type="scientific">bioreactor metagenome</name>
    <dbReference type="NCBI Taxonomy" id="1076179"/>
    <lineage>
        <taxon>unclassified sequences</taxon>
        <taxon>metagenomes</taxon>
        <taxon>ecological metagenomes</taxon>
    </lineage>
</organism>
<dbReference type="PANTHER" id="PTHR33362:SF4">
    <property type="entry name" value="2,3-DIKETO-L-GULONATE TRAP TRANSPORTER LARGE PERMEASE PROTEIN YIAN"/>
    <property type="match status" value="1"/>
</dbReference>
<feature type="transmembrane region" description="Helical" evidence="7">
    <location>
        <begin position="219"/>
        <end position="236"/>
    </location>
</feature>
<comment type="subcellular location">
    <subcellularLocation>
        <location evidence="1">Cell inner membrane</location>
        <topology evidence="1">Multi-pass membrane protein</topology>
    </subcellularLocation>
</comment>
<feature type="transmembrane region" description="Helical" evidence="7">
    <location>
        <begin position="132"/>
        <end position="156"/>
    </location>
</feature>
<evidence type="ECO:0000256" key="4">
    <source>
        <dbReference type="ARBA" id="ARBA00022692"/>
    </source>
</evidence>
<feature type="transmembrane region" description="Helical" evidence="7">
    <location>
        <begin position="242"/>
        <end position="261"/>
    </location>
</feature>
<keyword evidence="5 7" id="KW-1133">Transmembrane helix</keyword>
<evidence type="ECO:0000259" key="8">
    <source>
        <dbReference type="Pfam" id="PF06808"/>
    </source>
</evidence>
<name>A0A645C0H9_9ZZZZ</name>
<protein>
    <submittedName>
        <fullName evidence="9">Sialic acid TRAP transporter permease protein SiaT</fullName>
    </submittedName>
</protein>
<accession>A0A645C0H9</accession>
<dbReference type="InterPro" id="IPR010656">
    <property type="entry name" value="DctM"/>
</dbReference>
<evidence type="ECO:0000256" key="2">
    <source>
        <dbReference type="ARBA" id="ARBA00022475"/>
    </source>
</evidence>
<dbReference type="GO" id="GO:0022857">
    <property type="term" value="F:transmembrane transporter activity"/>
    <property type="evidence" value="ECO:0007669"/>
    <property type="project" value="TreeGrafter"/>
</dbReference>
<keyword evidence="4 7" id="KW-0812">Transmembrane</keyword>
<feature type="transmembrane region" description="Helical" evidence="7">
    <location>
        <begin position="344"/>
        <end position="367"/>
    </location>
</feature>
<evidence type="ECO:0000256" key="1">
    <source>
        <dbReference type="ARBA" id="ARBA00004429"/>
    </source>
</evidence>
<evidence type="ECO:0000256" key="3">
    <source>
        <dbReference type="ARBA" id="ARBA00022519"/>
    </source>
</evidence>
<feature type="transmembrane region" description="Helical" evidence="7">
    <location>
        <begin position="306"/>
        <end position="332"/>
    </location>
</feature>
<dbReference type="InterPro" id="IPR004681">
    <property type="entry name" value="TRAP_DctM"/>
</dbReference>
<dbReference type="PIRSF" id="PIRSF006066">
    <property type="entry name" value="HI0050"/>
    <property type="match status" value="1"/>
</dbReference>
<keyword evidence="6 7" id="KW-0472">Membrane</keyword>
<evidence type="ECO:0000256" key="5">
    <source>
        <dbReference type="ARBA" id="ARBA00022989"/>
    </source>
</evidence>
<feature type="transmembrane region" description="Helical" evidence="7">
    <location>
        <begin position="401"/>
        <end position="422"/>
    </location>
</feature>
<keyword evidence="3" id="KW-0997">Cell inner membrane</keyword>
<keyword evidence="2" id="KW-1003">Cell membrane</keyword>
<evidence type="ECO:0000313" key="9">
    <source>
        <dbReference type="EMBL" id="MPM68833.1"/>
    </source>
</evidence>
<dbReference type="NCBIfam" id="TIGR00786">
    <property type="entry name" value="dctM"/>
    <property type="match status" value="1"/>
</dbReference>
<comment type="caution">
    <text evidence="9">The sequence shown here is derived from an EMBL/GenBank/DDBJ whole genome shotgun (WGS) entry which is preliminary data.</text>
</comment>
<dbReference type="GO" id="GO:0005886">
    <property type="term" value="C:plasma membrane"/>
    <property type="evidence" value="ECO:0007669"/>
    <property type="project" value="UniProtKB-SubCell"/>
</dbReference>
<feature type="transmembrane region" description="Helical" evidence="7">
    <location>
        <begin position="273"/>
        <end position="294"/>
    </location>
</feature>
<reference evidence="9" key="1">
    <citation type="submission" date="2019-08" db="EMBL/GenBank/DDBJ databases">
        <authorList>
            <person name="Kucharzyk K."/>
            <person name="Murdoch R.W."/>
            <person name="Higgins S."/>
            <person name="Loffler F."/>
        </authorList>
    </citation>
    <scope>NUCLEOTIDE SEQUENCE</scope>
</reference>
<dbReference type="Pfam" id="PF06808">
    <property type="entry name" value="DctM"/>
    <property type="match status" value="1"/>
</dbReference>
<dbReference type="AlphaFoldDB" id="A0A645C0H9"/>
<feature type="transmembrane region" description="Helical" evidence="7">
    <location>
        <begin position="168"/>
        <end position="189"/>
    </location>
</feature>